<dbReference type="EMBL" id="QIBX01000002">
    <property type="protein sequence ID" value="RNL41375.1"/>
    <property type="molecule type" value="Genomic_DNA"/>
</dbReference>
<dbReference type="Proteomes" id="UP000269591">
    <property type="component" value="Unassembled WGS sequence"/>
</dbReference>
<feature type="coiled-coil region" evidence="10">
    <location>
        <begin position="331"/>
        <end position="365"/>
    </location>
</feature>
<protein>
    <recommendedName>
        <fullName evidence="3 9">DNA repair protein RecN</fullName>
    </recommendedName>
    <alternativeName>
        <fullName evidence="8 9">Recombination protein N</fullName>
    </alternativeName>
</protein>
<dbReference type="CDD" id="cd03241">
    <property type="entry name" value="ABC_RecN"/>
    <property type="match status" value="1"/>
</dbReference>
<dbReference type="InterPro" id="IPR003395">
    <property type="entry name" value="RecF/RecN/SMC_N"/>
</dbReference>
<gene>
    <name evidence="12" type="primary">recN</name>
    <name evidence="12" type="ORF">DMP06_01960</name>
</gene>
<keyword evidence="6" id="KW-0067">ATP-binding</keyword>
<dbReference type="Pfam" id="PF02463">
    <property type="entry name" value="SMC_N"/>
    <property type="match status" value="1"/>
</dbReference>
<keyword evidence="4" id="KW-0547">Nucleotide-binding</keyword>
<dbReference type="PANTHER" id="PTHR11059:SF0">
    <property type="entry name" value="DNA REPAIR PROTEIN RECN"/>
    <property type="match status" value="1"/>
</dbReference>
<dbReference type="GO" id="GO:0043590">
    <property type="term" value="C:bacterial nucleoid"/>
    <property type="evidence" value="ECO:0007669"/>
    <property type="project" value="TreeGrafter"/>
</dbReference>
<evidence type="ECO:0000256" key="7">
    <source>
        <dbReference type="ARBA" id="ARBA00023204"/>
    </source>
</evidence>
<feature type="domain" description="RecF/RecN/SMC N-terminal" evidence="11">
    <location>
        <begin position="2"/>
        <end position="504"/>
    </location>
</feature>
<evidence type="ECO:0000256" key="2">
    <source>
        <dbReference type="ARBA" id="ARBA00009441"/>
    </source>
</evidence>
<proteinExistence type="inferred from homology"/>
<evidence type="ECO:0000313" key="12">
    <source>
        <dbReference type="EMBL" id="RNL41375.1"/>
    </source>
</evidence>
<keyword evidence="5 9" id="KW-0227">DNA damage</keyword>
<dbReference type="AlphaFoldDB" id="A0A3N0B2N7"/>
<comment type="function">
    <text evidence="1 9">May be involved in recombinational repair of damaged DNA.</text>
</comment>
<evidence type="ECO:0000256" key="10">
    <source>
        <dbReference type="SAM" id="Coils"/>
    </source>
</evidence>
<dbReference type="PANTHER" id="PTHR11059">
    <property type="entry name" value="DNA REPAIR PROTEIN RECN"/>
    <property type="match status" value="1"/>
</dbReference>
<evidence type="ECO:0000313" key="13">
    <source>
        <dbReference type="Proteomes" id="UP000269591"/>
    </source>
</evidence>
<evidence type="ECO:0000256" key="3">
    <source>
        <dbReference type="ARBA" id="ARBA00021315"/>
    </source>
</evidence>
<dbReference type="RefSeq" id="WP_123208073.1">
    <property type="nucleotide sequence ID" value="NZ_JBHTHO010000007.1"/>
</dbReference>
<comment type="caution">
    <text evidence="12">The sequence shown here is derived from an EMBL/GenBank/DDBJ whole genome shotgun (WGS) entry which is preliminary data.</text>
</comment>
<dbReference type="NCBIfam" id="TIGR00634">
    <property type="entry name" value="recN"/>
    <property type="match status" value="1"/>
</dbReference>
<dbReference type="SUPFAM" id="SSF52540">
    <property type="entry name" value="P-loop containing nucleoside triphosphate hydrolases"/>
    <property type="match status" value="1"/>
</dbReference>
<dbReference type="GO" id="GO:0006281">
    <property type="term" value="P:DNA repair"/>
    <property type="evidence" value="ECO:0007669"/>
    <property type="project" value="UniProtKB-KW"/>
</dbReference>
<evidence type="ECO:0000256" key="9">
    <source>
        <dbReference type="PIRNR" id="PIRNR003128"/>
    </source>
</evidence>
<evidence type="ECO:0000256" key="1">
    <source>
        <dbReference type="ARBA" id="ARBA00003618"/>
    </source>
</evidence>
<evidence type="ECO:0000256" key="5">
    <source>
        <dbReference type="ARBA" id="ARBA00022763"/>
    </source>
</evidence>
<evidence type="ECO:0000256" key="8">
    <source>
        <dbReference type="ARBA" id="ARBA00033408"/>
    </source>
</evidence>
<dbReference type="InterPro" id="IPR004604">
    <property type="entry name" value="DNA_recomb/repair_RecN"/>
</dbReference>
<evidence type="ECO:0000256" key="4">
    <source>
        <dbReference type="ARBA" id="ARBA00022741"/>
    </source>
</evidence>
<evidence type="ECO:0000259" key="11">
    <source>
        <dbReference type="Pfam" id="PF02463"/>
    </source>
</evidence>
<keyword evidence="7 9" id="KW-0234">DNA repair</keyword>
<keyword evidence="13" id="KW-1185">Reference proteome</keyword>
<dbReference type="GO" id="GO:0006310">
    <property type="term" value="P:DNA recombination"/>
    <property type="evidence" value="ECO:0007669"/>
    <property type="project" value="InterPro"/>
</dbReference>
<evidence type="ECO:0000256" key="6">
    <source>
        <dbReference type="ARBA" id="ARBA00022840"/>
    </source>
</evidence>
<dbReference type="InterPro" id="IPR027417">
    <property type="entry name" value="P-loop_NTPase"/>
</dbReference>
<keyword evidence="10" id="KW-0175">Coiled coil</keyword>
<dbReference type="PIRSF" id="PIRSF003128">
    <property type="entry name" value="RecN"/>
    <property type="match status" value="1"/>
</dbReference>
<sequence length="554" mass="58630">MLDELHVQNVALIRDASFAPASGLTVITGETGAGKTALLSALKLIVGDRADAATVREGAASALVEGRFFAGSADGEGVDAGEDGGHVAMRKVSADGRSRVTMDGSMATVGQLAATVGKSVDLCGQHEHQHLLKPANHVAMLDAWAADSIAPVLDAYRAAFDAQSEAARELERIKEAARTSTEQLEQARFVLARIDEAAPSLEEYEDIMRELPRVENAEALAQEADAAYWELSHEGGAVDAVRSALRHLESAGEMDSSLAPLVETLTDASYALEDAEREVRVYRDGIDHDPAALARMQERASALQGLMRSYGPRMEDVLAKREEAARTVAAVDDADRLVAAAQRACDEAEQALQHAAKALDDARAEAAPRFAELVNAQMARLEMGSAELVCHLEALDRAQWTRTGASKVELLYRASSGMTARPLARIASGGEVSRVMLACKVVLGAADERETLVFDEVDAGVGGSVAVALAGVLADLAKTHQVIVVTHLAQVAVRGDAHYLVRKNPDGADGIPETELSLIAGEARVAEVARMLSGDTSEASLSHAREMLAAVRGR</sequence>
<reference evidence="13" key="1">
    <citation type="submission" date="2018-05" db="EMBL/GenBank/DDBJ databases">
        <title>Genome Sequencing of selected type strains of the family Eggerthellaceae.</title>
        <authorList>
            <person name="Danylec N."/>
            <person name="Stoll D.A."/>
            <person name="Doetsch A."/>
            <person name="Huch M."/>
        </authorList>
    </citation>
    <scope>NUCLEOTIDE SEQUENCE [LARGE SCALE GENOMIC DNA]</scope>
    <source>
        <strain evidence="13">DSM 24851</strain>
    </source>
</reference>
<name>A0A3N0B2N7_9ACTN</name>
<comment type="similarity">
    <text evidence="2 9">Belongs to the RecN family.</text>
</comment>
<dbReference type="OrthoDB" id="9806954at2"/>
<dbReference type="GO" id="GO:0005524">
    <property type="term" value="F:ATP binding"/>
    <property type="evidence" value="ECO:0007669"/>
    <property type="project" value="UniProtKB-KW"/>
</dbReference>
<organism evidence="12 13">
    <name type="scientific">Slackia equolifaciens</name>
    <dbReference type="NCBI Taxonomy" id="498718"/>
    <lineage>
        <taxon>Bacteria</taxon>
        <taxon>Bacillati</taxon>
        <taxon>Actinomycetota</taxon>
        <taxon>Coriobacteriia</taxon>
        <taxon>Eggerthellales</taxon>
        <taxon>Eggerthellaceae</taxon>
        <taxon>Slackia</taxon>
    </lineage>
</organism>
<dbReference type="Gene3D" id="3.40.50.300">
    <property type="entry name" value="P-loop containing nucleotide triphosphate hydrolases"/>
    <property type="match status" value="2"/>
</dbReference>
<accession>A0A3N0B2N7</accession>
<dbReference type="GO" id="GO:0009432">
    <property type="term" value="P:SOS response"/>
    <property type="evidence" value="ECO:0007669"/>
    <property type="project" value="TreeGrafter"/>
</dbReference>